<dbReference type="PANTHER" id="PTHR31611:SF0">
    <property type="entry name" value="HIGH-AFFINITY NICKEL TRANSPORT PROTEIN NIC1"/>
    <property type="match status" value="1"/>
</dbReference>
<evidence type="ECO:0000313" key="10">
    <source>
        <dbReference type="Proteomes" id="UP000019763"/>
    </source>
</evidence>
<dbReference type="OrthoDB" id="5197598at2759"/>
<dbReference type="EMBL" id="AFNH02000595">
    <property type="protein sequence ID" value="EZG66545.1"/>
    <property type="molecule type" value="Genomic_DNA"/>
</dbReference>
<gene>
    <name evidence="9" type="ORF">GNI_079610</name>
</gene>
<evidence type="ECO:0000256" key="2">
    <source>
        <dbReference type="ARBA" id="ARBA00010892"/>
    </source>
</evidence>
<evidence type="ECO:0000256" key="6">
    <source>
        <dbReference type="ARBA" id="ARBA00022989"/>
    </source>
</evidence>
<dbReference type="OMA" id="FMNFAYQ"/>
<keyword evidence="3 8" id="KW-0813">Transport</keyword>
<keyword evidence="4" id="KW-0533">Nickel</keyword>
<accession>A0A023B6H1</accession>
<feature type="transmembrane region" description="Helical" evidence="8">
    <location>
        <begin position="223"/>
        <end position="245"/>
    </location>
</feature>
<evidence type="ECO:0000256" key="4">
    <source>
        <dbReference type="ARBA" id="ARBA00022596"/>
    </source>
</evidence>
<dbReference type="Pfam" id="PF03824">
    <property type="entry name" value="NicO"/>
    <property type="match status" value="1"/>
</dbReference>
<dbReference type="GO" id="GO:0015099">
    <property type="term" value="F:nickel cation transmembrane transporter activity"/>
    <property type="evidence" value="ECO:0007669"/>
    <property type="project" value="UniProtKB-UniRule"/>
</dbReference>
<keyword evidence="10" id="KW-1185">Reference proteome</keyword>
<feature type="transmembrane region" description="Helical" evidence="8">
    <location>
        <begin position="266"/>
        <end position="292"/>
    </location>
</feature>
<feature type="transmembrane region" description="Helical" evidence="8">
    <location>
        <begin position="78"/>
        <end position="103"/>
    </location>
</feature>
<dbReference type="PANTHER" id="PTHR31611">
    <property type="entry name" value="HIGH-AFFINITY NICKEL TRANSPORT PROTEIN NIC1"/>
    <property type="match status" value="1"/>
</dbReference>
<evidence type="ECO:0000256" key="3">
    <source>
        <dbReference type="ARBA" id="ARBA00022448"/>
    </source>
</evidence>
<reference evidence="9" key="1">
    <citation type="submission" date="2013-12" db="EMBL/GenBank/DDBJ databases">
        <authorList>
            <person name="Omoto C.K."/>
            <person name="Sibley D."/>
            <person name="Venepally P."/>
            <person name="Hadjithomas M."/>
            <person name="Karamycheva S."/>
            <person name="Brunk B."/>
            <person name="Roos D."/>
            <person name="Caler E."/>
            <person name="Lorenzi H."/>
        </authorList>
    </citation>
    <scope>NUCLEOTIDE SEQUENCE</scope>
</reference>
<comment type="similarity">
    <text evidence="2 8">Belongs to the NiCoT transporter (TC 2.A.52) family.</text>
</comment>
<dbReference type="GO" id="GO:0005886">
    <property type="term" value="C:plasma membrane"/>
    <property type="evidence" value="ECO:0007669"/>
    <property type="project" value="UniProtKB-SubCell"/>
</dbReference>
<proteinExistence type="inferred from homology"/>
<evidence type="ECO:0000256" key="5">
    <source>
        <dbReference type="ARBA" id="ARBA00022692"/>
    </source>
</evidence>
<evidence type="ECO:0000256" key="7">
    <source>
        <dbReference type="ARBA" id="ARBA00023136"/>
    </source>
</evidence>
<feature type="transmembrane region" description="Helical" evidence="8">
    <location>
        <begin position="115"/>
        <end position="143"/>
    </location>
</feature>
<dbReference type="VEuPathDB" id="CryptoDB:GNI_079610"/>
<feature type="transmembrane region" description="Helical" evidence="8">
    <location>
        <begin position="312"/>
        <end position="335"/>
    </location>
</feature>
<keyword evidence="5 8" id="KW-0812">Transmembrane</keyword>
<dbReference type="InterPro" id="IPR011541">
    <property type="entry name" value="Ni/Co_transpt_high_affinity"/>
</dbReference>
<name>A0A023B6H1_GRENI</name>
<dbReference type="RefSeq" id="XP_011130615.1">
    <property type="nucleotide sequence ID" value="XM_011132313.1"/>
</dbReference>
<organism evidence="9 10">
    <name type="scientific">Gregarina niphandrodes</name>
    <name type="common">Septate eugregarine</name>
    <dbReference type="NCBI Taxonomy" id="110365"/>
    <lineage>
        <taxon>Eukaryota</taxon>
        <taxon>Sar</taxon>
        <taxon>Alveolata</taxon>
        <taxon>Apicomplexa</taxon>
        <taxon>Conoidasida</taxon>
        <taxon>Gregarinasina</taxon>
        <taxon>Eugregarinorida</taxon>
        <taxon>Gregarinidae</taxon>
        <taxon>Gregarina</taxon>
    </lineage>
</organism>
<dbReference type="eggNOG" id="ENOG502RIYK">
    <property type="taxonomic scope" value="Eukaryota"/>
</dbReference>
<dbReference type="GO" id="GO:0012505">
    <property type="term" value="C:endomembrane system"/>
    <property type="evidence" value="ECO:0007669"/>
    <property type="project" value="UniProtKB-SubCell"/>
</dbReference>
<keyword evidence="7 8" id="KW-0472">Membrane</keyword>
<keyword evidence="6 8" id="KW-1133">Transmembrane helix</keyword>
<evidence type="ECO:0000256" key="1">
    <source>
        <dbReference type="ARBA" id="ARBA00004127"/>
    </source>
</evidence>
<comment type="caution">
    <text evidence="9">The sequence shown here is derived from an EMBL/GenBank/DDBJ whole genome shotgun (WGS) entry which is preliminary data.</text>
</comment>
<dbReference type="Proteomes" id="UP000019763">
    <property type="component" value="Unassembled WGS sequence"/>
</dbReference>
<feature type="transmembrane region" description="Helical" evidence="8">
    <location>
        <begin position="12"/>
        <end position="35"/>
    </location>
</feature>
<dbReference type="InterPro" id="IPR004688">
    <property type="entry name" value="Ni/Co_transpt"/>
</dbReference>
<evidence type="ECO:0000256" key="8">
    <source>
        <dbReference type="RuleBase" id="RU362101"/>
    </source>
</evidence>
<dbReference type="AlphaFoldDB" id="A0A023B6H1"/>
<dbReference type="GeneID" id="22912902"/>
<protein>
    <recommendedName>
        <fullName evidence="8">Nickel/cobalt efflux system</fullName>
    </recommendedName>
</protein>
<evidence type="ECO:0000313" key="9">
    <source>
        <dbReference type="EMBL" id="EZG66545.1"/>
    </source>
</evidence>
<sequence length="398" mass="44133">MVLASNRSLRFRLVVLGSVVVGMTVVMWTIAGVYYRAQRGLLAASGVAYTLGLRHALDADHISAIDNVTRKLMTDGRYSTTVGFFFSIGHSSLVIAGCFVLWATERAIEDAATNYMTVLTYVSSVFASVFLILIGLINLVQLIKVKRELQRIKREKVYREVDDQAFKGVGGVFTRCAGGIFKSVDRSWKMFFVGLIFGLGFDTTASVTAVMTTATSRMSDRRISFVDALIISMLFTCGMVAMDTADGIMMLGTYKWSDRKIVRRLFFTYIITLISVIAALVIGVIIGLRLIVDASDCTENNFCKFISFIDAQFQFIGLGLTLCFIAVWGGGYLYYRHSHWSLLEDQIVYASETCASSQALVADGYTPTYSCTPKSQSSLQLTQYGQVTQYTEVVTEWP</sequence>
<feature type="transmembrane region" description="Helical" evidence="8">
    <location>
        <begin position="190"/>
        <end position="211"/>
    </location>
</feature>
<comment type="subcellular location">
    <subcellularLocation>
        <location evidence="8">Cell membrane</location>
        <topology evidence="8">Multi-pass membrane protein</topology>
    </subcellularLocation>
    <subcellularLocation>
        <location evidence="1">Endomembrane system</location>
        <topology evidence="1">Multi-pass membrane protein</topology>
    </subcellularLocation>
</comment>